<dbReference type="RefSeq" id="WP_068649256.1">
    <property type="nucleotide sequence ID" value="NZ_CP043611.1"/>
</dbReference>
<protein>
    <recommendedName>
        <fullName evidence="13">DNA-binding response regulator</fullName>
    </recommendedName>
</protein>
<keyword evidence="3 8" id="KW-0597">Phosphoprotein</keyword>
<sequence>MYRVLIADDEQWGCEALIKIIRETAPDFRVECVVHDGLEALHKLEEEEFDLIITDIRMPNKDGLGLIRDMAEAGITVPVIILSGYNDFEYARTAIRYGVFEYLLKPINRSELSVVLERLRRMQPNNTLEERKKQLNVIAITKPLQNLPGPVIIKQIEELIRKTYYEDHYLAEMGRQFDLNPAYLGRLFRAETGIGFIGYLQNIRIEKAKQLLTTTMMSIAKIGHHVGYWDDKHFIKIFKKATSLTPSEYRSSKRGPINSIVEGI</sequence>
<keyword evidence="12" id="KW-1185">Reference proteome</keyword>
<evidence type="ECO:0000313" key="11">
    <source>
        <dbReference type="EMBL" id="OAB46434.1"/>
    </source>
</evidence>
<proteinExistence type="predicted"/>
<dbReference type="InterPro" id="IPR020449">
    <property type="entry name" value="Tscrpt_reg_AraC-type_HTH"/>
</dbReference>
<dbReference type="PROSITE" id="PS00041">
    <property type="entry name" value="HTH_ARAC_FAMILY_1"/>
    <property type="match status" value="1"/>
</dbReference>
<dbReference type="InterPro" id="IPR001789">
    <property type="entry name" value="Sig_transdc_resp-reg_receiver"/>
</dbReference>
<dbReference type="CDD" id="cd17536">
    <property type="entry name" value="REC_YesN-like"/>
    <property type="match status" value="1"/>
</dbReference>
<organism evidence="11 12">
    <name type="scientific">Paenibacillus antarcticus</name>
    <dbReference type="NCBI Taxonomy" id="253703"/>
    <lineage>
        <taxon>Bacteria</taxon>
        <taxon>Bacillati</taxon>
        <taxon>Bacillota</taxon>
        <taxon>Bacilli</taxon>
        <taxon>Bacillales</taxon>
        <taxon>Paenibacillaceae</taxon>
        <taxon>Paenibacillus</taxon>
    </lineage>
</organism>
<dbReference type="Pfam" id="PF12833">
    <property type="entry name" value="HTH_18"/>
    <property type="match status" value="1"/>
</dbReference>
<comment type="subcellular location">
    <subcellularLocation>
        <location evidence="1">Cytoplasm</location>
    </subcellularLocation>
</comment>
<keyword evidence="5" id="KW-0805">Transcription regulation</keyword>
<evidence type="ECO:0000259" key="10">
    <source>
        <dbReference type="PROSITE" id="PS50110"/>
    </source>
</evidence>
<evidence type="ECO:0000313" key="12">
    <source>
        <dbReference type="Proteomes" id="UP000077355"/>
    </source>
</evidence>
<dbReference type="SMART" id="SM00448">
    <property type="entry name" value="REC"/>
    <property type="match status" value="1"/>
</dbReference>
<dbReference type="InterPro" id="IPR009057">
    <property type="entry name" value="Homeodomain-like_sf"/>
</dbReference>
<feature type="domain" description="HTH araC/xylS-type" evidence="9">
    <location>
        <begin position="154"/>
        <end position="252"/>
    </location>
</feature>
<dbReference type="SUPFAM" id="SSF52172">
    <property type="entry name" value="CheY-like"/>
    <property type="match status" value="1"/>
</dbReference>
<dbReference type="InterPro" id="IPR011006">
    <property type="entry name" value="CheY-like_superfamily"/>
</dbReference>
<dbReference type="GO" id="GO:0003700">
    <property type="term" value="F:DNA-binding transcription factor activity"/>
    <property type="evidence" value="ECO:0007669"/>
    <property type="project" value="InterPro"/>
</dbReference>
<evidence type="ECO:0000256" key="8">
    <source>
        <dbReference type="PROSITE-ProRule" id="PRU00169"/>
    </source>
</evidence>
<dbReference type="InterPro" id="IPR018060">
    <property type="entry name" value="HTH_AraC"/>
</dbReference>
<dbReference type="Proteomes" id="UP000077355">
    <property type="component" value="Unassembled WGS sequence"/>
</dbReference>
<dbReference type="InterPro" id="IPR051552">
    <property type="entry name" value="HptR"/>
</dbReference>
<dbReference type="Gene3D" id="1.10.10.60">
    <property type="entry name" value="Homeodomain-like"/>
    <property type="match status" value="2"/>
</dbReference>
<feature type="domain" description="Response regulatory" evidence="10">
    <location>
        <begin position="3"/>
        <end position="120"/>
    </location>
</feature>
<keyword evidence="6" id="KW-0238">DNA-binding</keyword>
<dbReference type="SUPFAM" id="SSF46689">
    <property type="entry name" value="Homeodomain-like"/>
    <property type="match status" value="2"/>
</dbReference>
<keyword evidence="7" id="KW-0804">Transcription</keyword>
<gene>
    <name evidence="11" type="ORF">PBAT_10440</name>
</gene>
<accession>A0A168P6E2</accession>
<dbReference type="SMART" id="SM00342">
    <property type="entry name" value="HTH_ARAC"/>
    <property type="match status" value="1"/>
</dbReference>
<feature type="modified residue" description="4-aspartylphosphate" evidence="8">
    <location>
        <position position="55"/>
    </location>
</feature>
<dbReference type="PROSITE" id="PS50110">
    <property type="entry name" value="RESPONSE_REGULATORY"/>
    <property type="match status" value="1"/>
</dbReference>
<evidence type="ECO:0000256" key="1">
    <source>
        <dbReference type="ARBA" id="ARBA00004496"/>
    </source>
</evidence>
<keyword evidence="4" id="KW-0902">Two-component regulatory system</keyword>
<dbReference type="GO" id="GO:0005737">
    <property type="term" value="C:cytoplasm"/>
    <property type="evidence" value="ECO:0007669"/>
    <property type="project" value="UniProtKB-SubCell"/>
</dbReference>
<evidence type="ECO:0000256" key="4">
    <source>
        <dbReference type="ARBA" id="ARBA00023012"/>
    </source>
</evidence>
<comment type="caution">
    <text evidence="11">The sequence shown here is derived from an EMBL/GenBank/DDBJ whole genome shotgun (WGS) entry which is preliminary data.</text>
</comment>
<dbReference type="EMBL" id="LVJI01000015">
    <property type="protein sequence ID" value="OAB46434.1"/>
    <property type="molecule type" value="Genomic_DNA"/>
</dbReference>
<dbReference type="PROSITE" id="PS01124">
    <property type="entry name" value="HTH_ARAC_FAMILY_2"/>
    <property type="match status" value="1"/>
</dbReference>
<dbReference type="Pfam" id="PF00072">
    <property type="entry name" value="Response_reg"/>
    <property type="match status" value="1"/>
</dbReference>
<dbReference type="AlphaFoldDB" id="A0A168P6E2"/>
<evidence type="ECO:0000256" key="7">
    <source>
        <dbReference type="ARBA" id="ARBA00023163"/>
    </source>
</evidence>
<dbReference type="PANTHER" id="PTHR42713">
    <property type="entry name" value="HISTIDINE KINASE-RELATED"/>
    <property type="match status" value="1"/>
</dbReference>
<evidence type="ECO:0000256" key="2">
    <source>
        <dbReference type="ARBA" id="ARBA00022490"/>
    </source>
</evidence>
<dbReference type="InterPro" id="IPR018062">
    <property type="entry name" value="HTH_AraC-typ_CS"/>
</dbReference>
<reference evidence="11 12" key="1">
    <citation type="submission" date="2016-03" db="EMBL/GenBank/DDBJ databases">
        <title>Draft genome sequence of Paenibacillus antarcticus CECT 5836.</title>
        <authorList>
            <person name="Shin S.-K."/>
            <person name="Yi H."/>
        </authorList>
    </citation>
    <scope>NUCLEOTIDE SEQUENCE [LARGE SCALE GENOMIC DNA]</scope>
    <source>
        <strain evidence="11 12">CECT 5836</strain>
    </source>
</reference>
<evidence type="ECO:0000256" key="5">
    <source>
        <dbReference type="ARBA" id="ARBA00023015"/>
    </source>
</evidence>
<evidence type="ECO:0000256" key="3">
    <source>
        <dbReference type="ARBA" id="ARBA00022553"/>
    </source>
</evidence>
<name>A0A168P6E2_9BACL</name>
<evidence type="ECO:0000256" key="6">
    <source>
        <dbReference type="ARBA" id="ARBA00023125"/>
    </source>
</evidence>
<evidence type="ECO:0008006" key="13">
    <source>
        <dbReference type="Google" id="ProtNLM"/>
    </source>
</evidence>
<dbReference type="PRINTS" id="PR00032">
    <property type="entry name" value="HTHARAC"/>
</dbReference>
<evidence type="ECO:0000259" key="9">
    <source>
        <dbReference type="PROSITE" id="PS01124"/>
    </source>
</evidence>
<dbReference type="PANTHER" id="PTHR42713:SF3">
    <property type="entry name" value="TRANSCRIPTIONAL REGULATORY PROTEIN HPTR"/>
    <property type="match status" value="1"/>
</dbReference>
<dbReference type="Gene3D" id="3.40.50.2300">
    <property type="match status" value="1"/>
</dbReference>
<keyword evidence="2" id="KW-0963">Cytoplasm</keyword>
<dbReference type="GO" id="GO:0000160">
    <property type="term" value="P:phosphorelay signal transduction system"/>
    <property type="evidence" value="ECO:0007669"/>
    <property type="project" value="UniProtKB-KW"/>
</dbReference>
<dbReference type="GO" id="GO:0043565">
    <property type="term" value="F:sequence-specific DNA binding"/>
    <property type="evidence" value="ECO:0007669"/>
    <property type="project" value="InterPro"/>
</dbReference>